<dbReference type="GO" id="GO:0046872">
    <property type="term" value="F:metal ion binding"/>
    <property type="evidence" value="ECO:0007669"/>
    <property type="project" value="UniProtKB-KW"/>
</dbReference>
<dbReference type="GO" id="GO:0004065">
    <property type="term" value="F:arylsulfatase activity"/>
    <property type="evidence" value="ECO:0007669"/>
    <property type="project" value="UniProtKB-EC"/>
</dbReference>
<dbReference type="RefSeq" id="WP_183592102.1">
    <property type="nucleotide sequence ID" value="NZ_JACHWR010000001.1"/>
</dbReference>
<dbReference type="CDD" id="cd16025">
    <property type="entry name" value="PAS_like"/>
    <property type="match status" value="1"/>
</dbReference>
<dbReference type="Gene3D" id="3.30.1120.10">
    <property type="match status" value="1"/>
</dbReference>
<dbReference type="SUPFAM" id="SSF53649">
    <property type="entry name" value="Alkaline phosphatase-like"/>
    <property type="match status" value="1"/>
</dbReference>
<keyword evidence="8" id="KW-1185">Reference proteome</keyword>
<dbReference type="EMBL" id="JACHWR010000001">
    <property type="protein sequence ID" value="MBB3042296.1"/>
    <property type="molecule type" value="Genomic_DNA"/>
</dbReference>
<proteinExistence type="inferred from homology"/>
<keyword evidence="2" id="KW-0479">Metal-binding</keyword>
<dbReference type="Pfam" id="PF00884">
    <property type="entry name" value="Sulfatase"/>
    <property type="match status" value="1"/>
</dbReference>
<evidence type="ECO:0000256" key="1">
    <source>
        <dbReference type="ARBA" id="ARBA00008779"/>
    </source>
</evidence>
<dbReference type="InterPro" id="IPR017850">
    <property type="entry name" value="Alkaline_phosphatase_core_sf"/>
</dbReference>
<evidence type="ECO:0000313" key="8">
    <source>
        <dbReference type="Proteomes" id="UP000589626"/>
    </source>
</evidence>
<reference evidence="7 8" key="1">
    <citation type="submission" date="2020-08" db="EMBL/GenBank/DDBJ databases">
        <title>Sequencing the genomes of 1000 actinobacteria strains.</title>
        <authorList>
            <person name="Klenk H.-P."/>
        </authorList>
    </citation>
    <scope>NUCLEOTIDE SEQUENCE [LARGE SCALE GENOMIC DNA]</scope>
    <source>
        <strain evidence="7 8">DSM 105498</strain>
    </source>
</reference>
<evidence type="ECO:0000256" key="2">
    <source>
        <dbReference type="ARBA" id="ARBA00022723"/>
    </source>
</evidence>
<dbReference type="AlphaFoldDB" id="A0A7W4VV03"/>
<dbReference type="InterPro" id="IPR000917">
    <property type="entry name" value="Sulfatase_N"/>
</dbReference>
<dbReference type="EC" id="3.1.6.1" evidence="7"/>
<evidence type="ECO:0000256" key="4">
    <source>
        <dbReference type="ARBA" id="ARBA00022837"/>
    </source>
</evidence>
<dbReference type="InterPro" id="IPR050738">
    <property type="entry name" value="Sulfatase"/>
</dbReference>
<dbReference type="PROSITE" id="PS00149">
    <property type="entry name" value="SULFATASE_2"/>
    <property type="match status" value="1"/>
</dbReference>
<dbReference type="PANTHER" id="PTHR42693">
    <property type="entry name" value="ARYLSULFATASE FAMILY MEMBER"/>
    <property type="match status" value="1"/>
</dbReference>
<evidence type="ECO:0000259" key="6">
    <source>
        <dbReference type="Pfam" id="PF00884"/>
    </source>
</evidence>
<feature type="region of interest" description="Disordered" evidence="5">
    <location>
        <begin position="1"/>
        <end position="26"/>
    </location>
</feature>
<keyword evidence="4" id="KW-0106">Calcium</keyword>
<dbReference type="Gene3D" id="3.40.720.10">
    <property type="entry name" value="Alkaline Phosphatase, subunit A"/>
    <property type="match status" value="1"/>
</dbReference>
<organism evidence="7 8">
    <name type="scientific">Nocardioides soli</name>
    <dbReference type="NCBI Taxonomy" id="1036020"/>
    <lineage>
        <taxon>Bacteria</taxon>
        <taxon>Bacillati</taxon>
        <taxon>Actinomycetota</taxon>
        <taxon>Actinomycetes</taxon>
        <taxon>Propionibacteriales</taxon>
        <taxon>Nocardioidaceae</taxon>
        <taxon>Nocardioides</taxon>
    </lineage>
</organism>
<accession>A0A7W4VV03</accession>
<gene>
    <name evidence="7" type="ORF">FHU40_002097</name>
</gene>
<dbReference type="InterPro" id="IPR024607">
    <property type="entry name" value="Sulfatase_CS"/>
</dbReference>
<evidence type="ECO:0000256" key="3">
    <source>
        <dbReference type="ARBA" id="ARBA00022801"/>
    </source>
</evidence>
<evidence type="ECO:0000256" key="5">
    <source>
        <dbReference type="SAM" id="MobiDB-lite"/>
    </source>
</evidence>
<dbReference type="Proteomes" id="UP000589626">
    <property type="component" value="Unassembled WGS sequence"/>
</dbReference>
<protein>
    <submittedName>
        <fullName evidence="7">Arylsulfatase</fullName>
        <ecNumber evidence="7">3.1.6.1</ecNumber>
    </submittedName>
</protein>
<sequence>MAESFAGVVGRTVAESQPHWPPRPGVPGSAPDVVIVVLDDVGWSDFGCFGSPIRTPHFDSLAAAGLRYTNFHVTPLCSPTRASLLTGLNHHSVGMRFLSDADTGFPNSRGRVSADVPMLPAVLQEHGYGTYLVGKWHLTPHHEVTPAGPHRDWPLARGFDRFYGFLDGCTDQYLPELYEDNRQVPPPDRPGYHLSEDLVDQAATFLANHVAFRPDDPFFLQVAFGAAHAPMQAPRSYIEPYVEVFADGWDVERERRLRRQVELGVLPEHTRLTERDPNVPAWAELSPERQRLYTHLQATYAGMMEHTDAQFGRLLAVLEELGRRQNTLVLVMSDNGASREGGTHGAVDCNWPYSGLSEPVEAQVQRLELLGGPDGPAHYPEGWAGVGNAPFRKYKQYVDLGGVRSPLIVAPPAGAAGDGEVRTQFVHVVDVMPTVLELVGLGDRCATHGASFRPTFVDPSAPAQRRTQYWEMLGHRALWRDGWKAVTVHEPGSDYDADTWRLYDTVADPSESTDVAEQHPELLRELIDCWWEEARRHDVLPLDDRPLVELLGFRSPFGQTARKSLELPARTGHIPFATGLTGSERSFELVACLAGYRADHQGVLFASGSAGRGYVLYVADGRLVFEHHGFGSDVEVRSVSPLPTGACELGVRLERDPDSRASRATLVVSGADAGSADIETTSAHLSFWGADIGRDPVSQVGTGYQGENPFSAGVLRSVRLTYHDRPPIAEIAAALEHIE</sequence>
<comment type="caution">
    <text evidence="7">The sequence shown here is derived from an EMBL/GenBank/DDBJ whole genome shotgun (WGS) entry which is preliminary data.</text>
</comment>
<dbReference type="PROSITE" id="PS00523">
    <property type="entry name" value="SULFATASE_1"/>
    <property type="match status" value="1"/>
</dbReference>
<keyword evidence="3 7" id="KW-0378">Hydrolase</keyword>
<name>A0A7W4VV03_9ACTN</name>
<comment type="similarity">
    <text evidence="1">Belongs to the sulfatase family.</text>
</comment>
<dbReference type="PANTHER" id="PTHR42693:SF53">
    <property type="entry name" value="ENDO-4-O-SULFATASE"/>
    <property type="match status" value="1"/>
</dbReference>
<evidence type="ECO:0000313" key="7">
    <source>
        <dbReference type="EMBL" id="MBB3042296.1"/>
    </source>
</evidence>
<feature type="domain" description="Sulfatase N-terminal" evidence="6">
    <location>
        <begin position="31"/>
        <end position="440"/>
    </location>
</feature>